<protein>
    <submittedName>
        <fullName evidence="1">Uncharacterized protein</fullName>
    </submittedName>
</protein>
<name>A0A5E7VV63_PSEFL</name>
<organism evidence="1 2">
    <name type="scientific">Pseudomonas fluorescens</name>
    <dbReference type="NCBI Taxonomy" id="294"/>
    <lineage>
        <taxon>Bacteria</taxon>
        <taxon>Pseudomonadati</taxon>
        <taxon>Pseudomonadota</taxon>
        <taxon>Gammaproteobacteria</taxon>
        <taxon>Pseudomonadales</taxon>
        <taxon>Pseudomonadaceae</taxon>
        <taxon>Pseudomonas</taxon>
    </lineage>
</organism>
<evidence type="ECO:0000313" key="2">
    <source>
        <dbReference type="Proteomes" id="UP000381378"/>
    </source>
</evidence>
<gene>
    <name evidence="1" type="ORF">PS928_06632</name>
</gene>
<reference evidence="1 2" key="1">
    <citation type="submission" date="2019-09" db="EMBL/GenBank/DDBJ databases">
        <authorList>
            <person name="Chandra G."/>
            <person name="Truman W A."/>
        </authorList>
    </citation>
    <scope>NUCLEOTIDE SEQUENCE [LARGE SCALE GENOMIC DNA]</scope>
    <source>
        <strain evidence="1">PS928</strain>
    </source>
</reference>
<sequence>MHTTGQVVLASRSANCFRSNGVRSFRIPVTTLWYTTKSHSQCLKFDVMSQPISQLMSQSWGHSLYFCVCRLILIPRYFIARFKRTKFFNFIDSRSLNGDFLHEYLYFNESTSIIFVVQAPTQAHQLNRLKRSILCIADNSLAPTLLGVLSRIDRKSHSYTEIFYNCTQDSGDFIRLEYGVYFLQHRTFESADAIAVSTGILCTVNLDQLDPSGG</sequence>
<dbReference type="AlphaFoldDB" id="A0A5E7VV63"/>
<dbReference type="EMBL" id="CABVJF010000048">
    <property type="protein sequence ID" value="VVQ26470.1"/>
    <property type="molecule type" value="Genomic_DNA"/>
</dbReference>
<dbReference type="Proteomes" id="UP000381378">
    <property type="component" value="Unassembled WGS sequence"/>
</dbReference>
<proteinExistence type="predicted"/>
<evidence type="ECO:0000313" key="1">
    <source>
        <dbReference type="EMBL" id="VVQ26470.1"/>
    </source>
</evidence>
<accession>A0A5E7VV63</accession>